<proteinExistence type="predicted"/>
<accession>A0ACD3A498</accession>
<organism evidence="1 2">
    <name type="scientific">Pluteus cervinus</name>
    <dbReference type="NCBI Taxonomy" id="181527"/>
    <lineage>
        <taxon>Eukaryota</taxon>
        <taxon>Fungi</taxon>
        <taxon>Dikarya</taxon>
        <taxon>Basidiomycota</taxon>
        <taxon>Agaricomycotina</taxon>
        <taxon>Agaricomycetes</taxon>
        <taxon>Agaricomycetidae</taxon>
        <taxon>Agaricales</taxon>
        <taxon>Pluteineae</taxon>
        <taxon>Pluteaceae</taxon>
        <taxon>Pluteus</taxon>
    </lineage>
</organism>
<protein>
    <submittedName>
        <fullName evidence="1">Uncharacterized protein</fullName>
    </submittedName>
</protein>
<reference evidence="1 2" key="1">
    <citation type="journal article" date="2019" name="Nat. Ecol. Evol.">
        <title>Megaphylogeny resolves global patterns of mushroom evolution.</title>
        <authorList>
            <person name="Varga T."/>
            <person name="Krizsan K."/>
            <person name="Foldi C."/>
            <person name="Dima B."/>
            <person name="Sanchez-Garcia M."/>
            <person name="Sanchez-Ramirez S."/>
            <person name="Szollosi G.J."/>
            <person name="Szarkandi J.G."/>
            <person name="Papp V."/>
            <person name="Albert L."/>
            <person name="Andreopoulos W."/>
            <person name="Angelini C."/>
            <person name="Antonin V."/>
            <person name="Barry K.W."/>
            <person name="Bougher N.L."/>
            <person name="Buchanan P."/>
            <person name="Buyck B."/>
            <person name="Bense V."/>
            <person name="Catcheside P."/>
            <person name="Chovatia M."/>
            <person name="Cooper J."/>
            <person name="Damon W."/>
            <person name="Desjardin D."/>
            <person name="Finy P."/>
            <person name="Geml J."/>
            <person name="Haridas S."/>
            <person name="Hughes K."/>
            <person name="Justo A."/>
            <person name="Karasinski D."/>
            <person name="Kautmanova I."/>
            <person name="Kiss B."/>
            <person name="Kocsube S."/>
            <person name="Kotiranta H."/>
            <person name="LaButti K.M."/>
            <person name="Lechner B.E."/>
            <person name="Liimatainen K."/>
            <person name="Lipzen A."/>
            <person name="Lukacs Z."/>
            <person name="Mihaltcheva S."/>
            <person name="Morgado L.N."/>
            <person name="Niskanen T."/>
            <person name="Noordeloos M.E."/>
            <person name="Ohm R.A."/>
            <person name="Ortiz-Santana B."/>
            <person name="Ovrebo C."/>
            <person name="Racz N."/>
            <person name="Riley R."/>
            <person name="Savchenko A."/>
            <person name="Shiryaev A."/>
            <person name="Soop K."/>
            <person name="Spirin V."/>
            <person name="Szebenyi C."/>
            <person name="Tomsovsky M."/>
            <person name="Tulloss R.E."/>
            <person name="Uehling J."/>
            <person name="Grigoriev I.V."/>
            <person name="Vagvolgyi C."/>
            <person name="Papp T."/>
            <person name="Martin F.M."/>
            <person name="Miettinen O."/>
            <person name="Hibbett D.S."/>
            <person name="Nagy L.G."/>
        </authorList>
    </citation>
    <scope>NUCLEOTIDE SEQUENCE [LARGE SCALE GENOMIC DNA]</scope>
    <source>
        <strain evidence="1 2">NL-1719</strain>
    </source>
</reference>
<dbReference type="Proteomes" id="UP000308600">
    <property type="component" value="Unassembled WGS sequence"/>
</dbReference>
<evidence type="ECO:0000313" key="2">
    <source>
        <dbReference type="Proteomes" id="UP000308600"/>
    </source>
</evidence>
<sequence length="311" mass="34234">MQGWPGYKWVLFLSVVIVSLLGITGLLYAFLTWFRAWKHAGVMAIVDSELLLLITFSSAFFLLTALPGFTGTLFDSQQLLTMYTLFQILCLVLITAVFYLSHKRATSTLPEALQLSWTQVFTPIDRLAIQHSLHCCGYQSAFQSATRSEDCHAGTSLPGCKQAFVDFESRNLGKIWRGAVVCGLIFLVDMFVGYLCAQRLTGVFALGGMGKGSRGDGQTRRILEKLKSFRLGRGRSSGASADSEDIILNIRKPEPFQPRARADTRAVSSGVRHEGHGHNGREASLNGRNGNGGGYDRDYFSNAHQGQGYAF</sequence>
<dbReference type="EMBL" id="ML208766">
    <property type="protein sequence ID" value="TFK60501.1"/>
    <property type="molecule type" value="Genomic_DNA"/>
</dbReference>
<evidence type="ECO:0000313" key="1">
    <source>
        <dbReference type="EMBL" id="TFK60501.1"/>
    </source>
</evidence>
<name>A0ACD3A498_9AGAR</name>
<keyword evidence="2" id="KW-1185">Reference proteome</keyword>
<gene>
    <name evidence="1" type="ORF">BDN72DRAFT_779332</name>
</gene>